<dbReference type="HOGENOM" id="CLU_1363649_0_0_2"/>
<reference evidence="1 2" key="1">
    <citation type="submission" date="2011-05" db="EMBL/GenBank/DDBJ databases">
        <title>Complete sequence of Methanotorris igneus Kol 5.</title>
        <authorList>
            <consortium name="US DOE Joint Genome Institute"/>
            <person name="Lucas S."/>
            <person name="Han J."/>
            <person name="Lapidus A."/>
            <person name="Cheng J.-F."/>
            <person name="Goodwin L."/>
            <person name="Pitluck S."/>
            <person name="Peters L."/>
            <person name="Mikhailova N."/>
            <person name="Chertkov O."/>
            <person name="Han C."/>
            <person name="Tapia R."/>
            <person name="Land M."/>
            <person name="Hauser L."/>
            <person name="Kyrpides N."/>
            <person name="Ivanova N."/>
            <person name="Pagani I."/>
            <person name="Sieprawska-Lupa M."/>
            <person name="Whitman W."/>
            <person name="Woyke T."/>
        </authorList>
    </citation>
    <scope>NUCLEOTIDE SEQUENCE [LARGE SCALE GENOMIC DNA]</scope>
    <source>
        <strain evidence="2">DSM 5666 / JCM 11834 / Kol 5</strain>
    </source>
</reference>
<protein>
    <recommendedName>
        <fullName evidence="3">PocR domain-containing protein</fullName>
    </recommendedName>
</protein>
<evidence type="ECO:0000313" key="2">
    <source>
        <dbReference type="Proteomes" id="UP000009227"/>
    </source>
</evidence>
<evidence type="ECO:0000313" key="1">
    <source>
        <dbReference type="EMBL" id="AEF95977.1"/>
    </source>
</evidence>
<dbReference type="Proteomes" id="UP000009227">
    <property type="component" value="Chromosome"/>
</dbReference>
<dbReference type="EMBL" id="CP002737">
    <property type="protein sequence ID" value="AEF95977.1"/>
    <property type="molecule type" value="Genomic_DNA"/>
</dbReference>
<name>F6BB92_METIK</name>
<dbReference type="GeneID" id="10643258"/>
<gene>
    <name evidence="1" type="ordered locus">Metig_0421</name>
</gene>
<accession>F6BB92</accession>
<dbReference type="STRING" id="880724.Metig_0421"/>
<evidence type="ECO:0008006" key="3">
    <source>
        <dbReference type="Google" id="ProtNLM"/>
    </source>
</evidence>
<sequence length="200" mass="22492">MDNYEKLIKKIAIENIIVFSGIAKEYGLNITTYDTEGNMIYPSYVCNPICSIIKGTDCNKICQKANQVSYELVKKFLNSDERLIAEDFASRNIIIVKEDKLPPIIVTSCGSKFGKYMLPIMIDNEVVGCCGVCGVYLKGEKIDLDYISECSGVEARKFEIILNEVLSPISEKKITNLLAEMIKIINSTKKQKKFKLPPLL</sequence>
<keyword evidence="2" id="KW-1185">Reference proteome</keyword>
<organism evidence="2">
    <name type="scientific">Methanotorris igneus (strain DSM 5666 / JCM 11834 / Kol 5)</name>
    <dbReference type="NCBI Taxonomy" id="880724"/>
    <lineage>
        <taxon>Archaea</taxon>
        <taxon>Methanobacteriati</taxon>
        <taxon>Methanobacteriota</taxon>
        <taxon>Methanomada group</taxon>
        <taxon>Methanococci</taxon>
        <taxon>Methanococcales</taxon>
        <taxon>Methanocaldococcaceae</taxon>
        <taxon>Methanotorris</taxon>
    </lineage>
</organism>
<dbReference type="RefSeq" id="WP_013798586.1">
    <property type="nucleotide sequence ID" value="NC_015562.1"/>
</dbReference>
<proteinExistence type="predicted"/>
<dbReference type="AlphaFoldDB" id="F6BB92"/>
<dbReference type="KEGG" id="mig:Metig_0421"/>